<dbReference type="PRINTS" id="PR00413">
    <property type="entry name" value="HADHALOGNASE"/>
</dbReference>
<dbReference type="SUPFAM" id="SSF56784">
    <property type="entry name" value="HAD-like"/>
    <property type="match status" value="1"/>
</dbReference>
<dbReference type="NCBIfam" id="TIGR01549">
    <property type="entry name" value="HAD-SF-IA-v1"/>
    <property type="match status" value="1"/>
</dbReference>
<dbReference type="InterPro" id="IPR006439">
    <property type="entry name" value="HAD-SF_hydro_IA"/>
</dbReference>
<accession>A0A1B1MNY8</accession>
<dbReference type="Proteomes" id="UP000092598">
    <property type="component" value="Chromosome"/>
</dbReference>
<organism evidence="1 2">
    <name type="scientific">Streptomyces lincolnensis</name>
    <dbReference type="NCBI Taxonomy" id="1915"/>
    <lineage>
        <taxon>Bacteria</taxon>
        <taxon>Bacillati</taxon>
        <taxon>Actinomycetota</taxon>
        <taxon>Actinomycetes</taxon>
        <taxon>Kitasatosporales</taxon>
        <taxon>Streptomycetaceae</taxon>
        <taxon>Streptomyces</taxon>
    </lineage>
</organism>
<dbReference type="STRING" id="1915.SLINC_8092"/>
<dbReference type="InterPro" id="IPR036412">
    <property type="entry name" value="HAD-like_sf"/>
</dbReference>
<proteinExistence type="predicted"/>
<dbReference type="EMBL" id="CP016438">
    <property type="protein sequence ID" value="ANS70316.1"/>
    <property type="molecule type" value="Genomic_DNA"/>
</dbReference>
<sequence>MRPKGGRWNPRADFEQTLLAHEPSLTPEQLEQAIARGDDYLAALSATPDYHDYHRFVLRHLGVDATSRLLADLRREVPPAVYLEVFPDVEQTLQELSRRGVRMAVVSDAWPELPELHAGLGIRRYFEAYAISAVLGCTKPDPRMYHHASSALGLAPEQCLFVDDSPELVAAAMGLGYAGRVLCRDSITADVPFVGSLTEILDLF</sequence>
<dbReference type="Pfam" id="PF00702">
    <property type="entry name" value="Hydrolase"/>
    <property type="match status" value="1"/>
</dbReference>
<dbReference type="GO" id="GO:0016787">
    <property type="term" value="F:hydrolase activity"/>
    <property type="evidence" value="ECO:0007669"/>
    <property type="project" value="UniProtKB-KW"/>
</dbReference>
<dbReference type="PATRIC" id="fig|1915.4.peg.8906"/>
<name>A0A1B1MNY8_STRLN</name>
<evidence type="ECO:0000313" key="1">
    <source>
        <dbReference type="EMBL" id="ANS70316.1"/>
    </source>
</evidence>
<dbReference type="InterPro" id="IPR023214">
    <property type="entry name" value="HAD_sf"/>
</dbReference>
<dbReference type="KEGG" id="sls:SLINC_8092"/>
<reference evidence="1 2" key="1">
    <citation type="submission" date="2016-07" db="EMBL/GenBank/DDBJ databases">
        <title>Enhancement of antibiotic productionsby engineered nitrateutilization in actinobacteria.</title>
        <authorList>
            <person name="Meng S.C."/>
        </authorList>
    </citation>
    <scope>NUCLEOTIDE SEQUENCE [LARGE SCALE GENOMIC DNA]</scope>
    <source>
        <strain evidence="1 2">NRRL 2936</strain>
    </source>
</reference>
<dbReference type="PANTHER" id="PTHR43611:SF3">
    <property type="entry name" value="FLAVIN MONONUCLEOTIDE HYDROLASE 1, CHLOROPLATIC"/>
    <property type="match status" value="1"/>
</dbReference>
<evidence type="ECO:0000313" key="2">
    <source>
        <dbReference type="Proteomes" id="UP000092598"/>
    </source>
</evidence>
<keyword evidence="2" id="KW-1185">Reference proteome</keyword>
<dbReference type="Gene3D" id="3.40.50.1000">
    <property type="entry name" value="HAD superfamily/HAD-like"/>
    <property type="match status" value="1"/>
</dbReference>
<dbReference type="AlphaFoldDB" id="A0A1B1MNY8"/>
<dbReference type="PANTHER" id="PTHR43611">
    <property type="entry name" value="ALPHA-D-GLUCOSE 1-PHOSPHATE PHOSPHATASE"/>
    <property type="match status" value="1"/>
</dbReference>
<keyword evidence="1" id="KW-0378">Hydrolase</keyword>
<gene>
    <name evidence="1" type="ORF">SLINC_8092</name>
</gene>
<dbReference type="NCBIfam" id="TIGR01509">
    <property type="entry name" value="HAD-SF-IA-v3"/>
    <property type="match status" value="1"/>
</dbReference>
<protein>
    <submittedName>
        <fullName evidence="1">HAD-superfamily hydrolase, subfamily IA, variant 3</fullName>
    </submittedName>
</protein>